<dbReference type="NCBIfam" id="NF005096">
    <property type="entry name" value="PRK06524.1"/>
    <property type="match status" value="1"/>
</dbReference>
<dbReference type="PROSITE" id="PS50975">
    <property type="entry name" value="ATP_GRASP"/>
    <property type="match status" value="1"/>
</dbReference>
<accession>A0A2U3PDW1</accession>
<keyword evidence="1" id="KW-0547">Nucleotide-binding</keyword>
<organism evidence="4 5">
    <name type="scientific">Mycobacterium numidiamassiliense</name>
    <dbReference type="NCBI Taxonomy" id="1841861"/>
    <lineage>
        <taxon>Bacteria</taxon>
        <taxon>Bacillati</taxon>
        <taxon>Actinomycetota</taxon>
        <taxon>Actinomycetes</taxon>
        <taxon>Mycobacteriales</taxon>
        <taxon>Mycobacteriaceae</taxon>
        <taxon>Mycobacterium</taxon>
    </lineage>
</organism>
<dbReference type="AlphaFoldDB" id="A0A2U3PDW1"/>
<reference evidence="4 5" key="1">
    <citation type="submission" date="2017-01" db="EMBL/GenBank/DDBJ databases">
        <authorList>
            <consortium name="Urmite Genomes"/>
        </authorList>
    </citation>
    <scope>NUCLEOTIDE SEQUENCE [LARGE SCALE GENOMIC DNA]</scope>
    <source>
        <strain evidence="4 5">AB215</strain>
    </source>
</reference>
<dbReference type="EMBL" id="FUEZ01000004">
    <property type="protein sequence ID" value="SPM41958.1"/>
    <property type="molecule type" value="Genomic_DNA"/>
</dbReference>
<proteinExistence type="predicted"/>
<evidence type="ECO:0000313" key="5">
    <source>
        <dbReference type="Proteomes" id="UP000240424"/>
    </source>
</evidence>
<evidence type="ECO:0000259" key="3">
    <source>
        <dbReference type="PROSITE" id="PS50975"/>
    </source>
</evidence>
<dbReference type="STRING" id="1841861.GCA_900157365_02495"/>
<evidence type="ECO:0000313" key="4">
    <source>
        <dbReference type="EMBL" id="SPM41958.1"/>
    </source>
</evidence>
<keyword evidence="1" id="KW-0067">ATP-binding</keyword>
<keyword evidence="5" id="KW-1185">Reference proteome</keyword>
<dbReference type="Proteomes" id="UP000240424">
    <property type="component" value="Unassembled WGS sequence"/>
</dbReference>
<name>A0A2U3PDW1_9MYCO</name>
<gene>
    <name evidence="4" type="ORF">MNAB215_4175</name>
</gene>
<evidence type="ECO:0000256" key="2">
    <source>
        <dbReference type="SAM" id="MobiDB-lite"/>
    </source>
</evidence>
<dbReference type="RefSeq" id="WP_245830366.1">
    <property type="nucleotide sequence ID" value="NZ_FUEZ01000004.1"/>
</dbReference>
<dbReference type="GO" id="GO:0046872">
    <property type="term" value="F:metal ion binding"/>
    <property type="evidence" value="ECO:0007669"/>
    <property type="project" value="InterPro"/>
</dbReference>
<dbReference type="InterPro" id="IPR011761">
    <property type="entry name" value="ATP-grasp"/>
</dbReference>
<dbReference type="Gene3D" id="3.30.470.20">
    <property type="entry name" value="ATP-grasp fold, B domain"/>
    <property type="match status" value="1"/>
</dbReference>
<feature type="domain" description="ATP-grasp" evidence="3">
    <location>
        <begin position="170"/>
        <end position="371"/>
    </location>
</feature>
<dbReference type="GO" id="GO:0005524">
    <property type="term" value="F:ATP binding"/>
    <property type="evidence" value="ECO:0007669"/>
    <property type="project" value="UniProtKB-UniRule"/>
</dbReference>
<protein>
    <submittedName>
        <fullName evidence="4">Biotin carboxylase</fullName>
    </submittedName>
</protein>
<evidence type="ECO:0000256" key="1">
    <source>
        <dbReference type="PROSITE-ProRule" id="PRU00409"/>
    </source>
</evidence>
<feature type="region of interest" description="Disordered" evidence="2">
    <location>
        <begin position="1"/>
        <end position="31"/>
    </location>
</feature>
<sequence length="516" mass="57230">MSAHRRRANCCSPAAVPAPDPGDDDSAAGVTVPEPHRVLNGLSDVRAFFHNNTVPLYFISPTPFNLLGVDRWIRNFFYLTYFDSFEGTHSRVFVPRRRDRRDFDSMDEVCSHLLSDPETLDFIGGRGPGGKACFVMLNEEIQGLARQAGLEVMHPPIEVRQRLGSKIVMTRLANDAGVPSVPNTIGRAGSYDELLALAQNAGLGDDLVISIAYGNAGSGTFFVHGQGDWDKCADDLVGQELKVMKRIRNVEVCLEGAVTRHGTVIGPAMTSLVGYSELTPHRGSWCGNDIWREVLPPAQTHAAREMVGKLGDVMRREGFRGYFEVDLLHDLDTDELYLGEVNPRLSGASPMTNLTTEAYADMPLFLFHLLEYMDVEYELDIDEINARWERGYGEDEVWGQVIITETSPDLEIFTATPRTGVWRIDDDGRVSFARSANDWATLLDGSEAFYMRVAAPGDLRSEGAQLGVLVTRSHLQTDDYQLSERCRRWVKGMKAKFVSTPLVAAAPIVSRLVARA</sequence>
<dbReference type="SUPFAM" id="SSF56059">
    <property type="entry name" value="Glutathione synthetase ATP-binding domain-like"/>
    <property type="match status" value="1"/>
</dbReference>